<evidence type="ECO:0000313" key="2">
    <source>
        <dbReference type="EMBL" id="KAH3819903.1"/>
    </source>
</evidence>
<reference evidence="2" key="1">
    <citation type="journal article" date="2019" name="bioRxiv">
        <title>The Genome of the Zebra Mussel, Dreissena polymorpha: A Resource for Invasive Species Research.</title>
        <authorList>
            <person name="McCartney M.A."/>
            <person name="Auch B."/>
            <person name="Kono T."/>
            <person name="Mallez S."/>
            <person name="Zhang Y."/>
            <person name="Obille A."/>
            <person name="Becker A."/>
            <person name="Abrahante J.E."/>
            <person name="Garbe J."/>
            <person name="Badalamenti J.P."/>
            <person name="Herman A."/>
            <person name="Mangelson H."/>
            <person name="Liachko I."/>
            <person name="Sullivan S."/>
            <person name="Sone E.D."/>
            <person name="Koren S."/>
            <person name="Silverstein K.A.T."/>
            <person name="Beckman K.B."/>
            <person name="Gohl D.M."/>
        </authorList>
    </citation>
    <scope>NUCLEOTIDE SEQUENCE</scope>
    <source>
        <strain evidence="2">Duluth1</strain>
        <tissue evidence="2">Whole animal</tissue>
    </source>
</reference>
<feature type="compositionally biased region" description="Polar residues" evidence="1">
    <location>
        <begin position="87"/>
        <end position="111"/>
    </location>
</feature>
<feature type="compositionally biased region" description="Basic and acidic residues" evidence="1">
    <location>
        <begin position="112"/>
        <end position="123"/>
    </location>
</feature>
<name>A0A9D4JTB5_DREPO</name>
<feature type="region of interest" description="Disordered" evidence="1">
    <location>
        <begin position="84"/>
        <end position="123"/>
    </location>
</feature>
<sequence length="123" mass="14165">MNDCVHCAVFTISTNVTVKWKLVLLYKSYRPVIAWEEHCYRRLSVVFECGNAYSEIFIRANWNIDEEIETKLSQRVDLDIIFDDSTDQTGSEPISVTEFPTTTVQEGSDSQSKSEPEKLVHLK</sequence>
<evidence type="ECO:0000313" key="3">
    <source>
        <dbReference type="Proteomes" id="UP000828390"/>
    </source>
</evidence>
<organism evidence="2 3">
    <name type="scientific">Dreissena polymorpha</name>
    <name type="common">Zebra mussel</name>
    <name type="synonym">Mytilus polymorpha</name>
    <dbReference type="NCBI Taxonomy" id="45954"/>
    <lineage>
        <taxon>Eukaryota</taxon>
        <taxon>Metazoa</taxon>
        <taxon>Spiralia</taxon>
        <taxon>Lophotrochozoa</taxon>
        <taxon>Mollusca</taxon>
        <taxon>Bivalvia</taxon>
        <taxon>Autobranchia</taxon>
        <taxon>Heteroconchia</taxon>
        <taxon>Euheterodonta</taxon>
        <taxon>Imparidentia</taxon>
        <taxon>Neoheterodontei</taxon>
        <taxon>Myida</taxon>
        <taxon>Dreissenoidea</taxon>
        <taxon>Dreissenidae</taxon>
        <taxon>Dreissena</taxon>
    </lineage>
</organism>
<dbReference type="EMBL" id="JAIWYP010000005">
    <property type="protein sequence ID" value="KAH3819903.1"/>
    <property type="molecule type" value="Genomic_DNA"/>
</dbReference>
<accession>A0A9D4JTB5</accession>
<dbReference type="AlphaFoldDB" id="A0A9D4JTB5"/>
<protein>
    <submittedName>
        <fullName evidence="2">Uncharacterized protein</fullName>
    </submittedName>
</protein>
<reference evidence="2" key="2">
    <citation type="submission" date="2020-11" db="EMBL/GenBank/DDBJ databases">
        <authorList>
            <person name="McCartney M.A."/>
            <person name="Auch B."/>
            <person name="Kono T."/>
            <person name="Mallez S."/>
            <person name="Becker A."/>
            <person name="Gohl D.M."/>
            <person name="Silverstein K.A.T."/>
            <person name="Koren S."/>
            <person name="Bechman K.B."/>
            <person name="Herman A."/>
            <person name="Abrahante J.E."/>
            <person name="Garbe J."/>
        </authorList>
    </citation>
    <scope>NUCLEOTIDE SEQUENCE</scope>
    <source>
        <strain evidence="2">Duluth1</strain>
        <tissue evidence="2">Whole animal</tissue>
    </source>
</reference>
<dbReference type="Proteomes" id="UP000828390">
    <property type="component" value="Unassembled WGS sequence"/>
</dbReference>
<keyword evidence="3" id="KW-1185">Reference proteome</keyword>
<proteinExistence type="predicted"/>
<evidence type="ECO:0000256" key="1">
    <source>
        <dbReference type="SAM" id="MobiDB-lite"/>
    </source>
</evidence>
<gene>
    <name evidence="2" type="ORF">DPMN_121647</name>
</gene>
<comment type="caution">
    <text evidence="2">The sequence shown here is derived from an EMBL/GenBank/DDBJ whole genome shotgun (WGS) entry which is preliminary data.</text>
</comment>